<accession>A0ABR6FL05</accession>
<evidence type="ECO:0000313" key="3">
    <source>
        <dbReference type="Proteomes" id="UP000533533"/>
    </source>
</evidence>
<reference evidence="2 3" key="1">
    <citation type="submission" date="2020-08" db="EMBL/GenBank/DDBJ databases">
        <title>Genomic Encyclopedia of Type Strains, Phase IV (KMG-V): Genome sequencing to study the core and pangenomes of soil and plant-associated prokaryotes.</title>
        <authorList>
            <person name="Whitman W."/>
        </authorList>
    </citation>
    <scope>NUCLEOTIDE SEQUENCE [LARGE SCALE GENOMIC DNA]</scope>
    <source>
        <strain evidence="2 3">SRMrh-85</strain>
    </source>
</reference>
<feature type="compositionally biased region" description="Polar residues" evidence="1">
    <location>
        <begin position="78"/>
        <end position="89"/>
    </location>
</feature>
<organism evidence="2 3">
    <name type="scientific">Paraburkholderia silvatlantica</name>
    <dbReference type="NCBI Taxonomy" id="321895"/>
    <lineage>
        <taxon>Bacteria</taxon>
        <taxon>Pseudomonadati</taxon>
        <taxon>Pseudomonadota</taxon>
        <taxon>Betaproteobacteria</taxon>
        <taxon>Burkholderiales</taxon>
        <taxon>Burkholderiaceae</taxon>
        <taxon>Paraburkholderia</taxon>
    </lineage>
</organism>
<proteinExistence type="predicted"/>
<keyword evidence="3" id="KW-1185">Reference proteome</keyword>
<protein>
    <submittedName>
        <fullName evidence="2">Uncharacterized protein</fullName>
    </submittedName>
</protein>
<feature type="region of interest" description="Disordered" evidence="1">
    <location>
        <begin position="51"/>
        <end position="89"/>
    </location>
</feature>
<dbReference type="Proteomes" id="UP000533533">
    <property type="component" value="Unassembled WGS sequence"/>
</dbReference>
<comment type="caution">
    <text evidence="2">The sequence shown here is derived from an EMBL/GenBank/DDBJ whole genome shotgun (WGS) entry which is preliminary data.</text>
</comment>
<sequence>MNPSLDHLAPSTVAILTDRDYSEELGISADLHQSVGYVFLNDEHKAELTRPLTGMSYTRRTTRPARASPKSWRKRPSTRSSAQSPGIPN</sequence>
<gene>
    <name evidence="2" type="ORF">FHX59_002524</name>
</gene>
<evidence type="ECO:0000313" key="2">
    <source>
        <dbReference type="EMBL" id="MBB2928103.1"/>
    </source>
</evidence>
<dbReference type="RefSeq" id="WP_133253664.1">
    <property type="nucleotide sequence ID" value="NZ_JACHVZ010000006.1"/>
</dbReference>
<name>A0ABR6FL05_9BURK</name>
<dbReference type="EMBL" id="JACHVZ010000006">
    <property type="protein sequence ID" value="MBB2928103.1"/>
    <property type="molecule type" value="Genomic_DNA"/>
</dbReference>
<evidence type="ECO:0000256" key="1">
    <source>
        <dbReference type="SAM" id="MobiDB-lite"/>
    </source>
</evidence>